<evidence type="ECO:0000313" key="3">
    <source>
        <dbReference type="Proteomes" id="UP001219525"/>
    </source>
</evidence>
<proteinExistence type="predicted"/>
<feature type="chain" id="PRO_5042083143" description="WAP domain-containing protein" evidence="1">
    <location>
        <begin position="17"/>
        <end position="94"/>
    </location>
</feature>
<accession>A0AAD6V182</accession>
<name>A0AAD6V182_9AGAR</name>
<protein>
    <recommendedName>
        <fullName evidence="4">WAP domain-containing protein</fullName>
    </recommendedName>
</protein>
<dbReference type="Proteomes" id="UP001219525">
    <property type="component" value="Unassembled WGS sequence"/>
</dbReference>
<gene>
    <name evidence="2" type="ORF">GGX14DRAFT_666904</name>
</gene>
<comment type="caution">
    <text evidence="2">The sequence shown here is derived from an EMBL/GenBank/DDBJ whole genome shotgun (WGS) entry which is preliminary data.</text>
</comment>
<keyword evidence="3" id="KW-1185">Reference proteome</keyword>
<evidence type="ECO:0008006" key="4">
    <source>
        <dbReference type="Google" id="ProtNLM"/>
    </source>
</evidence>
<organism evidence="2 3">
    <name type="scientific">Mycena pura</name>
    <dbReference type="NCBI Taxonomy" id="153505"/>
    <lineage>
        <taxon>Eukaryota</taxon>
        <taxon>Fungi</taxon>
        <taxon>Dikarya</taxon>
        <taxon>Basidiomycota</taxon>
        <taxon>Agaricomycotina</taxon>
        <taxon>Agaricomycetes</taxon>
        <taxon>Agaricomycetidae</taxon>
        <taxon>Agaricales</taxon>
        <taxon>Marasmiineae</taxon>
        <taxon>Mycenaceae</taxon>
        <taxon>Mycena</taxon>
    </lineage>
</organism>
<evidence type="ECO:0000313" key="2">
    <source>
        <dbReference type="EMBL" id="KAJ7198116.1"/>
    </source>
</evidence>
<sequence>MPVVFSLLLAAAMAAAVQTFAFNGIHETTARAFEAKCGDEFIAGCVADENNCPDACTCAFKVCNTNRLKGKECFSRTPFMFFPDPKFPLLNPII</sequence>
<dbReference type="AlphaFoldDB" id="A0AAD6V182"/>
<dbReference type="EMBL" id="JARJCW010000074">
    <property type="protein sequence ID" value="KAJ7198116.1"/>
    <property type="molecule type" value="Genomic_DNA"/>
</dbReference>
<reference evidence="2" key="1">
    <citation type="submission" date="2023-03" db="EMBL/GenBank/DDBJ databases">
        <title>Massive genome expansion in bonnet fungi (Mycena s.s.) driven by repeated elements and novel gene families across ecological guilds.</title>
        <authorList>
            <consortium name="Lawrence Berkeley National Laboratory"/>
            <person name="Harder C.B."/>
            <person name="Miyauchi S."/>
            <person name="Viragh M."/>
            <person name="Kuo A."/>
            <person name="Thoen E."/>
            <person name="Andreopoulos B."/>
            <person name="Lu D."/>
            <person name="Skrede I."/>
            <person name="Drula E."/>
            <person name="Henrissat B."/>
            <person name="Morin E."/>
            <person name="Kohler A."/>
            <person name="Barry K."/>
            <person name="LaButti K."/>
            <person name="Morin E."/>
            <person name="Salamov A."/>
            <person name="Lipzen A."/>
            <person name="Mereny Z."/>
            <person name="Hegedus B."/>
            <person name="Baldrian P."/>
            <person name="Stursova M."/>
            <person name="Weitz H."/>
            <person name="Taylor A."/>
            <person name="Grigoriev I.V."/>
            <person name="Nagy L.G."/>
            <person name="Martin F."/>
            <person name="Kauserud H."/>
        </authorList>
    </citation>
    <scope>NUCLEOTIDE SEQUENCE</scope>
    <source>
        <strain evidence="2">9144</strain>
    </source>
</reference>
<evidence type="ECO:0000256" key="1">
    <source>
        <dbReference type="SAM" id="SignalP"/>
    </source>
</evidence>
<feature type="signal peptide" evidence="1">
    <location>
        <begin position="1"/>
        <end position="16"/>
    </location>
</feature>
<keyword evidence="1" id="KW-0732">Signal</keyword>